<name>A0A140HQX5_NPVLD</name>
<accession>A0A140HQX5</accession>
<organism evidence="2">
    <name type="scientific">Lymantria dispar multicapsid nuclear polyhedrosis virus</name>
    <name type="common">LdMNPV</name>
    <dbReference type="NCBI Taxonomy" id="10449"/>
    <lineage>
        <taxon>Viruses</taxon>
        <taxon>Viruses incertae sedis</taxon>
        <taxon>Naldaviricetes</taxon>
        <taxon>Lefavirales</taxon>
        <taxon>Baculoviridae</taxon>
        <taxon>Alphabaculovirus</taxon>
        <taxon>Alphabaculovirus lydisparis</taxon>
    </lineage>
</organism>
<reference evidence="3" key="2">
    <citation type="submission" date="2018-10" db="EMBL/GenBank/DDBJ databases">
        <title>The genome sequence and analysis of 3 newly sequenced Lymantria dispar multinucleocapsid nucleopolyhedrovirus strains: H2, J2 and T3 strain.</title>
        <authorList>
            <person name="Gencer D."/>
            <person name="Inan C."/>
            <person name="Nalcacioglu R."/>
            <person name="Yin F."/>
            <person name="Zhu Z."/>
            <person name="Wang J."/>
            <person name="Hu Z."/>
            <person name="Arif B."/>
            <person name="Demirbag Z."/>
            <person name="Demir I."/>
        </authorList>
    </citation>
    <scope>NUCLEOTIDE SEQUENCE</scope>
    <source>
        <strain evidence="3">J2</strain>
    </source>
</reference>
<evidence type="ECO:0000256" key="1">
    <source>
        <dbReference type="SAM" id="MobiDB-lite"/>
    </source>
</evidence>
<dbReference type="EMBL" id="KT626571">
    <property type="protein sequence ID" value="AMO27772.1"/>
    <property type="molecule type" value="Genomic_DNA"/>
</dbReference>
<feature type="region of interest" description="Disordered" evidence="1">
    <location>
        <begin position="1"/>
        <end position="27"/>
    </location>
</feature>
<dbReference type="InterPro" id="IPR009477">
    <property type="entry name" value="Baculo_Ac102"/>
</dbReference>
<dbReference type="Pfam" id="PF06497">
    <property type="entry name" value="Baculo_Ac102"/>
    <property type="match status" value="1"/>
</dbReference>
<protein>
    <submittedName>
        <fullName evidence="3">Ac102</fullName>
    </submittedName>
    <submittedName>
        <fullName evidence="2">p12</fullName>
    </submittedName>
</protein>
<evidence type="ECO:0000313" key="2">
    <source>
        <dbReference type="EMBL" id="AMO27772.1"/>
    </source>
</evidence>
<evidence type="ECO:0000313" key="3">
    <source>
        <dbReference type="EMBL" id="QDE14958.1"/>
    </source>
</evidence>
<sequence>MYDSSDDGIISSIDRSGRPARSPQPDRDVNFDAVLAAHALNPAPLINALNDNMSSVALHILNDTSENKTDTFGKLSRTSAVAKSILADIQDNQETMRLDAAKGVAVLQLLNNIYDNTIRLI</sequence>
<organismHost>
    <name type="scientific">Lepidoptera</name>
    <name type="common">moths &amp; butterflies</name>
    <dbReference type="NCBI Taxonomy" id="7088"/>
</organismHost>
<dbReference type="EMBL" id="MK089451">
    <property type="protein sequence ID" value="QDE14958.1"/>
    <property type="molecule type" value="Genomic_DNA"/>
</dbReference>
<gene>
    <name evidence="3" type="ORF">LdMNPV-J2_00102</name>
</gene>
<proteinExistence type="predicted"/>
<reference evidence="2" key="1">
    <citation type="submission" date="2015-08" db="EMBL/GenBank/DDBJ databases">
        <title>Geographic isolates of Lymantria dispar multiple nucleopolyhedrovirus: Genomic analysis and biological activity against different host strains of Lymantria dispar.</title>
        <authorList>
            <person name="Harrison R.L."/>
            <person name="Rowley D.L."/>
            <person name="Keena M.A."/>
        </authorList>
    </citation>
    <scope>NUCLEOTIDE SEQUENCE</scope>
    <source>
        <strain evidence="2">3041</strain>
    </source>
</reference>